<organism evidence="1 2">
    <name type="scientific">Aliterella atlantica CENA595</name>
    <dbReference type="NCBI Taxonomy" id="1618023"/>
    <lineage>
        <taxon>Bacteria</taxon>
        <taxon>Bacillati</taxon>
        <taxon>Cyanobacteriota</taxon>
        <taxon>Cyanophyceae</taxon>
        <taxon>Chroococcidiopsidales</taxon>
        <taxon>Aliterellaceae</taxon>
        <taxon>Aliterella</taxon>
    </lineage>
</organism>
<dbReference type="AlphaFoldDB" id="A0A0D8ZUV1"/>
<dbReference type="EMBL" id="JYON01000007">
    <property type="protein sequence ID" value="KJH72167.1"/>
    <property type="molecule type" value="Genomic_DNA"/>
</dbReference>
<dbReference type="PATRIC" id="fig|1618023.3.peg.3510"/>
<sequence>MMEQTFLLQPFPSGQSLPNLKIIGRIERNANRLVIYYELVGDLKDIAIALPCDTPARKHELWQDTCLEFFLGIEKSDRYWEFNLSPSGHWNVYRFDGYREGMQEEIAFKMLPFKVASAADSSELVVEIELDKIVSKESAIELAITAVVKDKNGEVTYWALTHTGTEADFHRRDSFIIKL</sequence>
<comment type="caution">
    <text evidence="1">The sequence shown here is derived from an EMBL/GenBank/DDBJ whole genome shotgun (WGS) entry which is preliminary data.</text>
</comment>
<dbReference type="RefSeq" id="WP_045054292.1">
    <property type="nucleotide sequence ID" value="NZ_CAWMDP010000040.1"/>
</dbReference>
<dbReference type="OrthoDB" id="190583at2"/>
<evidence type="ECO:0000313" key="2">
    <source>
        <dbReference type="Proteomes" id="UP000032452"/>
    </source>
</evidence>
<accession>A0A0D8ZUV1</accession>
<dbReference type="CDD" id="cd09627">
    <property type="entry name" value="DOMON_murB_like"/>
    <property type="match status" value="1"/>
</dbReference>
<reference evidence="1 2" key="1">
    <citation type="submission" date="2015-02" db="EMBL/GenBank/DDBJ databases">
        <title>Draft genome of a novel marine cyanobacterium (Chroococcales) isolated from South Atlantic Ocean.</title>
        <authorList>
            <person name="Rigonato J."/>
            <person name="Alvarenga D.O."/>
            <person name="Branco L.H."/>
            <person name="Varani A.M."/>
            <person name="Brandini F.P."/>
            <person name="Fiore M.F."/>
        </authorList>
    </citation>
    <scope>NUCLEOTIDE SEQUENCE [LARGE SCALE GENOMIC DNA]</scope>
    <source>
        <strain evidence="1 2">CENA595</strain>
    </source>
</reference>
<protein>
    <recommendedName>
        <fullName evidence="3">DOMON-like domain-containing protein</fullName>
    </recommendedName>
</protein>
<dbReference type="Proteomes" id="UP000032452">
    <property type="component" value="Unassembled WGS sequence"/>
</dbReference>
<gene>
    <name evidence="1" type="ORF">UH38_08865</name>
</gene>
<keyword evidence="2" id="KW-1185">Reference proteome</keyword>
<name>A0A0D8ZUV1_9CYAN</name>
<dbReference type="STRING" id="1618023.UH38_08865"/>
<evidence type="ECO:0008006" key="3">
    <source>
        <dbReference type="Google" id="ProtNLM"/>
    </source>
</evidence>
<proteinExistence type="predicted"/>
<dbReference type="Gene3D" id="2.60.40.1190">
    <property type="match status" value="1"/>
</dbReference>
<evidence type="ECO:0000313" key="1">
    <source>
        <dbReference type="EMBL" id="KJH72167.1"/>
    </source>
</evidence>